<name>A0AAX2F344_9BACT</name>
<sequence>MTKYIEILSYIAHNYCRDFGYNTERLGHIILNKLDY</sequence>
<evidence type="ECO:0000313" key="1">
    <source>
        <dbReference type="EMBL" id="SHF75032.1"/>
    </source>
</evidence>
<dbReference type="AlphaFoldDB" id="A0AAX2F344"/>
<accession>A0AAX2F344</accession>
<proteinExistence type="predicted"/>
<gene>
    <name evidence="1" type="ORF">SAMN05444364_10816</name>
</gene>
<evidence type="ECO:0000313" key="2">
    <source>
        <dbReference type="Proteomes" id="UP000184105"/>
    </source>
</evidence>
<dbReference type="Proteomes" id="UP000184105">
    <property type="component" value="Unassembled WGS sequence"/>
</dbReference>
<protein>
    <submittedName>
        <fullName evidence="1">Uncharacterized protein</fullName>
    </submittedName>
</protein>
<comment type="caution">
    <text evidence="1">The sequence shown here is derived from an EMBL/GenBank/DDBJ whole genome shotgun (WGS) entry which is preliminary data.</text>
</comment>
<dbReference type="EMBL" id="FQWA01000008">
    <property type="protein sequence ID" value="SHF75032.1"/>
    <property type="molecule type" value="Genomic_DNA"/>
</dbReference>
<organism evidence="1 2">
    <name type="scientific">Prevotella scopos JCM 17725</name>
    <dbReference type="NCBI Taxonomy" id="1236518"/>
    <lineage>
        <taxon>Bacteria</taxon>
        <taxon>Pseudomonadati</taxon>
        <taxon>Bacteroidota</taxon>
        <taxon>Bacteroidia</taxon>
        <taxon>Bacteroidales</taxon>
        <taxon>Prevotellaceae</taxon>
        <taxon>Prevotella</taxon>
    </lineage>
</organism>
<keyword evidence="2" id="KW-1185">Reference proteome</keyword>
<reference evidence="1 2" key="1">
    <citation type="submission" date="2016-11" db="EMBL/GenBank/DDBJ databases">
        <authorList>
            <person name="Varghese N."/>
            <person name="Submissions S."/>
        </authorList>
    </citation>
    <scope>NUCLEOTIDE SEQUENCE [LARGE SCALE GENOMIC DNA]</scope>
    <source>
        <strain evidence="1 2">DSM 22613</strain>
    </source>
</reference>